<proteinExistence type="predicted"/>
<organism evidence="2 3">
    <name type="scientific">Runella defluvii</name>
    <dbReference type="NCBI Taxonomy" id="370973"/>
    <lineage>
        <taxon>Bacteria</taxon>
        <taxon>Pseudomonadati</taxon>
        <taxon>Bacteroidota</taxon>
        <taxon>Cytophagia</taxon>
        <taxon>Cytophagales</taxon>
        <taxon>Spirosomataceae</taxon>
        <taxon>Runella</taxon>
    </lineage>
</organism>
<name>A0A7W5ZS86_9BACT</name>
<dbReference type="Pfam" id="PF01637">
    <property type="entry name" value="ATPase_2"/>
    <property type="match status" value="1"/>
</dbReference>
<feature type="domain" description="ATPase" evidence="1">
    <location>
        <begin position="8"/>
        <end position="216"/>
    </location>
</feature>
<dbReference type="RefSeq" id="WP_183979722.1">
    <property type="nucleotide sequence ID" value="NZ_JACIBY010000021.1"/>
</dbReference>
<dbReference type="Proteomes" id="UP000541352">
    <property type="component" value="Unassembled WGS sequence"/>
</dbReference>
<evidence type="ECO:0000259" key="1">
    <source>
        <dbReference type="Pfam" id="PF01637"/>
    </source>
</evidence>
<sequence>MQEAIIGRKAELQLLQTALLSSKAELIAVTGRRRIGKTFLITQAYREHLVFEMIGTQNGLLQTQLENFADQLSLFSQSKFPIKPPQTWAEAFRLLRDYLQTIVNPDSKKVVFLDEVPWLAGPKSGFLEAFGYFWNSWASRQNLVVAICGSATSWIIQKVVNDTGGLHNRITKHLHLMPFTLAETKEYLQSIGVFYDHYQIVQLYMAMGGVPHYLQEIDGSKSVVQNIDTLCFADNGLLKSEFNRLYSSLFPHADKHILMVRTLAEKRRGMTRTELLEASKLTNGGGFTTTLNELIQSGFISETYPFGKTQKDKLYRLSDEYSVFYLQFIEKNQQQGKNLWQYLSQTPAYKIWSGFAFESLCLKHIEQIKWALSIAGIFSTVSSFYQKGTSQEEGVQIDMVLDRNDHTVNLFEMKFYNQPFTLTKEYAEQLRQKMWRFQQITKTKKQVNWVVMSTFGLIQNQYASGLITNSLTIDDLFFMR</sequence>
<dbReference type="InterPro" id="IPR011579">
    <property type="entry name" value="ATPase_dom"/>
</dbReference>
<dbReference type="Gene3D" id="3.40.50.300">
    <property type="entry name" value="P-loop containing nucleotide triphosphate hydrolases"/>
    <property type="match status" value="1"/>
</dbReference>
<keyword evidence="3" id="KW-1185">Reference proteome</keyword>
<accession>A0A7W5ZS86</accession>
<dbReference type="EMBL" id="JACIBY010000021">
    <property type="protein sequence ID" value="MBB3841810.1"/>
    <property type="molecule type" value="Genomic_DNA"/>
</dbReference>
<evidence type="ECO:0000313" key="3">
    <source>
        <dbReference type="Proteomes" id="UP000541352"/>
    </source>
</evidence>
<dbReference type="SUPFAM" id="SSF52540">
    <property type="entry name" value="P-loop containing nucleoside triphosphate hydrolases"/>
    <property type="match status" value="1"/>
</dbReference>
<dbReference type="GO" id="GO:0005524">
    <property type="term" value="F:ATP binding"/>
    <property type="evidence" value="ECO:0007669"/>
    <property type="project" value="InterPro"/>
</dbReference>
<dbReference type="PANTHER" id="PTHR34704">
    <property type="entry name" value="ATPASE"/>
    <property type="match status" value="1"/>
</dbReference>
<dbReference type="PANTHER" id="PTHR34704:SF1">
    <property type="entry name" value="ATPASE"/>
    <property type="match status" value="1"/>
</dbReference>
<dbReference type="AlphaFoldDB" id="A0A7W5ZS86"/>
<comment type="caution">
    <text evidence="2">The sequence shown here is derived from an EMBL/GenBank/DDBJ whole genome shotgun (WGS) entry which is preliminary data.</text>
</comment>
<gene>
    <name evidence="2" type="ORF">FHS57_005839</name>
</gene>
<reference evidence="2 3" key="1">
    <citation type="submission" date="2020-08" db="EMBL/GenBank/DDBJ databases">
        <title>Genomic Encyclopedia of Type Strains, Phase IV (KMG-IV): sequencing the most valuable type-strain genomes for metagenomic binning, comparative biology and taxonomic classification.</title>
        <authorList>
            <person name="Goeker M."/>
        </authorList>
    </citation>
    <scope>NUCLEOTIDE SEQUENCE [LARGE SCALE GENOMIC DNA]</scope>
    <source>
        <strain evidence="2 3">DSM 17976</strain>
    </source>
</reference>
<evidence type="ECO:0000313" key="2">
    <source>
        <dbReference type="EMBL" id="MBB3841810.1"/>
    </source>
</evidence>
<protein>
    <recommendedName>
        <fullName evidence="1">ATPase domain-containing protein</fullName>
    </recommendedName>
</protein>
<dbReference type="InterPro" id="IPR027417">
    <property type="entry name" value="P-loop_NTPase"/>
</dbReference>